<feature type="transmembrane region" description="Helical" evidence="5">
    <location>
        <begin position="217"/>
        <end position="239"/>
    </location>
</feature>
<dbReference type="PANTHER" id="PTHR47193">
    <property type="entry name" value="CATION CHANNEL SPERM-ASSOCIATED PROTEIN 1"/>
    <property type="match status" value="1"/>
</dbReference>
<gene>
    <name evidence="7" type="ORF">UPYG_G00117770</name>
</gene>
<feature type="transmembrane region" description="Helical" evidence="5">
    <location>
        <begin position="52"/>
        <end position="73"/>
    </location>
</feature>
<evidence type="ECO:0000256" key="5">
    <source>
        <dbReference type="SAM" id="Phobius"/>
    </source>
</evidence>
<sequence>MEKTLINKETRRRIRRQRRSSKCWLRTWGALQGWMFRLYLVIASITEGFEQFTVIVVIVNAGAMVAGTFKTLSETGASFLSDLDEVFMGIFIVECVLKLLVSGPLYFKNAWNDLEFAILVMNLIDFLVPIFEARAAFGGSQAPKALRMLRTFKGFRALRVFRVLHTFSFCQSIQSIISTCSESFHSMGAIGCITGIVFMMFAAIFREMFSKSDPQRFGNMFQTLFTLFQVLTLDDWSLIYKTSKDNGAPHIIIFLVMFIVVEYMIFLQLCIAVFTDNFRMKIKKEAASEIKAFQDDHSKIMKALELRFLPPQSEKEFYEEALKKAYSGKKCENREIEIITSYLRILAAMDQKQQTFLSQGCLLEHIFDTFFEATEETILLKEHE</sequence>
<accession>A0ABD0XLM3</accession>
<comment type="subcellular location">
    <subcellularLocation>
        <location evidence="1">Membrane</location>
        <topology evidence="1">Multi-pass membrane protein</topology>
    </subcellularLocation>
</comment>
<comment type="caution">
    <text evidence="7">The sequence shown here is derived from an EMBL/GenBank/DDBJ whole genome shotgun (WGS) entry which is preliminary data.</text>
</comment>
<name>A0ABD0XLM3_UMBPY</name>
<proteinExistence type="predicted"/>
<dbReference type="Gene3D" id="1.10.287.70">
    <property type="match status" value="1"/>
</dbReference>
<dbReference type="Pfam" id="PF00520">
    <property type="entry name" value="Ion_trans"/>
    <property type="match status" value="1"/>
</dbReference>
<evidence type="ECO:0000256" key="1">
    <source>
        <dbReference type="ARBA" id="ARBA00004141"/>
    </source>
</evidence>
<feature type="transmembrane region" description="Helical" evidence="5">
    <location>
        <begin position="158"/>
        <end position="177"/>
    </location>
</feature>
<dbReference type="PANTHER" id="PTHR47193:SF1">
    <property type="entry name" value="CATION CHANNEL SPERM-ASSOCIATED PROTEIN 1"/>
    <property type="match status" value="1"/>
</dbReference>
<evidence type="ECO:0000313" key="8">
    <source>
        <dbReference type="Proteomes" id="UP001557470"/>
    </source>
</evidence>
<protein>
    <recommendedName>
        <fullName evidence="6">Ion transport domain-containing protein</fullName>
    </recommendedName>
</protein>
<feature type="domain" description="Ion transport" evidence="6">
    <location>
        <begin position="49"/>
        <end position="280"/>
    </location>
</feature>
<keyword evidence="2 5" id="KW-0812">Transmembrane</keyword>
<keyword evidence="3 5" id="KW-1133">Transmembrane helix</keyword>
<dbReference type="InterPro" id="IPR005821">
    <property type="entry name" value="Ion_trans_dom"/>
</dbReference>
<dbReference type="InterPro" id="IPR028746">
    <property type="entry name" value="CatSper1"/>
</dbReference>
<evidence type="ECO:0000313" key="7">
    <source>
        <dbReference type="EMBL" id="KAL0994100.1"/>
    </source>
</evidence>
<organism evidence="7 8">
    <name type="scientific">Umbra pygmaea</name>
    <name type="common">Eastern mudminnow</name>
    <dbReference type="NCBI Taxonomy" id="75934"/>
    <lineage>
        <taxon>Eukaryota</taxon>
        <taxon>Metazoa</taxon>
        <taxon>Chordata</taxon>
        <taxon>Craniata</taxon>
        <taxon>Vertebrata</taxon>
        <taxon>Euteleostomi</taxon>
        <taxon>Actinopterygii</taxon>
        <taxon>Neopterygii</taxon>
        <taxon>Teleostei</taxon>
        <taxon>Protacanthopterygii</taxon>
        <taxon>Esociformes</taxon>
        <taxon>Umbridae</taxon>
        <taxon>Umbra</taxon>
    </lineage>
</organism>
<dbReference type="GO" id="GO:0016020">
    <property type="term" value="C:membrane"/>
    <property type="evidence" value="ECO:0007669"/>
    <property type="project" value="UniProtKB-SubCell"/>
</dbReference>
<evidence type="ECO:0000256" key="4">
    <source>
        <dbReference type="ARBA" id="ARBA00023136"/>
    </source>
</evidence>
<feature type="transmembrane region" description="Helical" evidence="5">
    <location>
        <begin position="251"/>
        <end position="274"/>
    </location>
</feature>
<dbReference type="EMBL" id="JAGEUA010000003">
    <property type="protein sequence ID" value="KAL0994100.1"/>
    <property type="molecule type" value="Genomic_DNA"/>
</dbReference>
<evidence type="ECO:0000256" key="3">
    <source>
        <dbReference type="ARBA" id="ARBA00022989"/>
    </source>
</evidence>
<dbReference type="Proteomes" id="UP001557470">
    <property type="component" value="Unassembled WGS sequence"/>
</dbReference>
<reference evidence="7 8" key="1">
    <citation type="submission" date="2024-06" db="EMBL/GenBank/DDBJ databases">
        <authorList>
            <person name="Pan Q."/>
            <person name="Wen M."/>
            <person name="Jouanno E."/>
            <person name="Zahm M."/>
            <person name="Klopp C."/>
            <person name="Cabau C."/>
            <person name="Louis A."/>
            <person name="Berthelot C."/>
            <person name="Parey E."/>
            <person name="Roest Crollius H."/>
            <person name="Montfort J."/>
            <person name="Robinson-Rechavi M."/>
            <person name="Bouchez O."/>
            <person name="Lampietro C."/>
            <person name="Lopez Roques C."/>
            <person name="Donnadieu C."/>
            <person name="Postlethwait J."/>
            <person name="Bobe J."/>
            <person name="Verreycken H."/>
            <person name="Guiguen Y."/>
        </authorList>
    </citation>
    <scope>NUCLEOTIDE SEQUENCE [LARGE SCALE GENOMIC DNA]</scope>
    <source>
        <strain evidence="7">Up_M1</strain>
        <tissue evidence="7">Testis</tissue>
    </source>
</reference>
<keyword evidence="8" id="KW-1185">Reference proteome</keyword>
<dbReference type="InterPro" id="IPR027359">
    <property type="entry name" value="Volt_channel_dom_sf"/>
</dbReference>
<dbReference type="AlphaFoldDB" id="A0ABD0XLM3"/>
<feature type="transmembrane region" description="Helical" evidence="5">
    <location>
        <begin position="119"/>
        <end position="137"/>
    </location>
</feature>
<feature type="transmembrane region" description="Helical" evidence="5">
    <location>
        <begin position="23"/>
        <end position="46"/>
    </location>
</feature>
<dbReference type="Gene3D" id="1.20.120.350">
    <property type="entry name" value="Voltage-gated potassium channels. Chain C"/>
    <property type="match status" value="1"/>
</dbReference>
<keyword evidence="4 5" id="KW-0472">Membrane</keyword>
<feature type="transmembrane region" description="Helical" evidence="5">
    <location>
        <begin position="183"/>
        <end position="205"/>
    </location>
</feature>
<feature type="transmembrane region" description="Helical" evidence="5">
    <location>
        <begin position="85"/>
        <end position="107"/>
    </location>
</feature>
<dbReference type="SUPFAM" id="SSF81324">
    <property type="entry name" value="Voltage-gated potassium channels"/>
    <property type="match status" value="1"/>
</dbReference>
<evidence type="ECO:0000256" key="2">
    <source>
        <dbReference type="ARBA" id="ARBA00022692"/>
    </source>
</evidence>
<evidence type="ECO:0000259" key="6">
    <source>
        <dbReference type="Pfam" id="PF00520"/>
    </source>
</evidence>